<feature type="domain" description="Pop1 N-terminal" evidence="5">
    <location>
        <begin position="128"/>
        <end position="336"/>
    </location>
</feature>
<evidence type="ECO:0000259" key="6">
    <source>
        <dbReference type="Pfam" id="PF08170"/>
    </source>
</evidence>
<dbReference type="GO" id="GO:0005655">
    <property type="term" value="C:nucleolar ribonuclease P complex"/>
    <property type="evidence" value="ECO:0007669"/>
    <property type="project" value="InterPro"/>
</dbReference>
<feature type="domain" description="POPLD" evidence="6">
    <location>
        <begin position="605"/>
        <end position="710"/>
    </location>
</feature>
<feature type="compositionally biased region" description="Basic and acidic residues" evidence="4">
    <location>
        <begin position="70"/>
        <end position="81"/>
    </location>
</feature>
<keyword evidence="9" id="KW-1185">Reference proteome</keyword>
<feature type="compositionally biased region" description="Basic and acidic residues" evidence="4">
    <location>
        <begin position="90"/>
        <end position="100"/>
    </location>
</feature>
<dbReference type="PANTHER" id="PTHR22731:SF3">
    <property type="entry name" value="RIBONUCLEASES P_MRP PROTEIN SUBUNIT POP1"/>
    <property type="match status" value="1"/>
</dbReference>
<protein>
    <submittedName>
        <fullName evidence="8">Uncharacterized protein</fullName>
    </submittedName>
</protein>
<comment type="caution">
    <text evidence="8">The sequence shown here is derived from an EMBL/GenBank/DDBJ whole genome shotgun (WGS) entry which is preliminary data.</text>
</comment>
<evidence type="ECO:0000256" key="2">
    <source>
        <dbReference type="ARBA" id="ARBA00022694"/>
    </source>
</evidence>
<feature type="compositionally biased region" description="Basic and acidic residues" evidence="4">
    <location>
        <begin position="727"/>
        <end position="736"/>
    </location>
</feature>
<accession>A0A9P9WA75</accession>
<feature type="compositionally biased region" description="Basic residues" evidence="4">
    <location>
        <begin position="165"/>
        <end position="183"/>
    </location>
</feature>
<dbReference type="Proteomes" id="UP000829685">
    <property type="component" value="Unassembled WGS sequence"/>
</dbReference>
<comment type="subcellular location">
    <subcellularLocation>
        <location evidence="1">Nucleus</location>
    </subcellularLocation>
</comment>
<dbReference type="PANTHER" id="PTHR22731">
    <property type="entry name" value="RIBONUCLEASES P/MRP PROTEIN SUBUNIT POP1"/>
    <property type="match status" value="1"/>
</dbReference>
<feature type="region of interest" description="Disordered" evidence="4">
    <location>
        <begin position="165"/>
        <end position="216"/>
    </location>
</feature>
<evidence type="ECO:0000259" key="7">
    <source>
        <dbReference type="Pfam" id="PF22770"/>
    </source>
</evidence>
<keyword evidence="3" id="KW-0539">Nucleus</keyword>
<evidence type="ECO:0000256" key="3">
    <source>
        <dbReference type="ARBA" id="ARBA00023242"/>
    </source>
</evidence>
<feature type="compositionally biased region" description="Basic residues" evidence="4">
    <location>
        <begin position="197"/>
        <end position="207"/>
    </location>
</feature>
<feature type="region of interest" description="Disordered" evidence="4">
    <location>
        <begin position="810"/>
        <end position="830"/>
    </location>
</feature>
<dbReference type="InterPro" id="IPR039182">
    <property type="entry name" value="Pop1"/>
</dbReference>
<feature type="compositionally biased region" description="Polar residues" evidence="4">
    <location>
        <begin position="1"/>
        <end position="11"/>
    </location>
</feature>
<gene>
    <name evidence="8" type="ORF">JX265_012526</name>
</gene>
<evidence type="ECO:0000259" key="5">
    <source>
        <dbReference type="Pfam" id="PF06978"/>
    </source>
</evidence>
<dbReference type="Pfam" id="PF22770">
    <property type="entry name" value="POP1_C"/>
    <property type="match status" value="1"/>
</dbReference>
<feature type="region of interest" description="Disordered" evidence="4">
    <location>
        <begin position="1"/>
        <end position="100"/>
    </location>
</feature>
<dbReference type="InterPro" id="IPR012590">
    <property type="entry name" value="POPLD_dom"/>
</dbReference>
<dbReference type="GO" id="GO:0001682">
    <property type="term" value="P:tRNA 5'-leader removal"/>
    <property type="evidence" value="ECO:0007669"/>
    <property type="project" value="InterPro"/>
</dbReference>
<dbReference type="InterPro" id="IPR055079">
    <property type="entry name" value="POP1_C"/>
</dbReference>
<feature type="region of interest" description="Disordered" evidence="4">
    <location>
        <begin position="562"/>
        <end position="584"/>
    </location>
</feature>
<feature type="region of interest" description="Disordered" evidence="4">
    <location>
        <begin position="842"/>
        <end position="861"/>
    </location>
</feature>
<organism evidence="8 9">
    <name type="scientific">Neoarthrinium moseri</name>
    <dbReference type="NCBI Taxonomy" id="1658444"/>
    <lineage>
        <taxon>Eukaryota</taxon>
        <taxon>Fungi</taxon>
        <taxon>Dikarya</taxon>
        <taxon>Ascomycota</taxon>
        <taxon>Pezizomycotina</taxon>
        <taxon>Sordariomycetes</taxon>
        <taxon>Xylariomycetidae</taxon>
        <taxon>Amphisphaeriales</taxon>
        <taxon>Apiosporaceae</taxon>
        <taxon>Neoarthrinium</taxon>
    </lineage>
</organism>
<dbReference type="InterPro" id="IPR009723">
    <property type="entry name" value="Pop1_N"/>
</dbReference>
<keyword evidence="2" id="KW-0819">tRNA processing</keyword>
<proteinExistence type="predicted"/>
<reference evidence="8" key="1">
    <citation type="submission" date="2021-03" db="EMBL/GenBank/DDBJ databases">
        <title>Revisited historic fungal species revealed as producer of novel bioactive compounds through whole genome sequencing and comparative genomics.</title>
        <authorList>
            <person name="Vignolle G.A."/>
            <person name="Hochenegger N."/>
            <person name="Mach R.L."/>
            <person name="Mach-Aigner A.R."/>
            <person name="Javad Rahimi M."/>
            <person name="Salim K.A."/>
            <person name="Chan C.M."/>
            <person name="Lim L.B.L."/>
            <person name="Cai F."/>
            <person name="Druzhinina I.S."/>
            <person name="U'Ren J.M."/>
            <person name="Derntl C."/>
        </authorList>
    </citation>
    <scope>NUCLEOTIDE SEQUENCE</scope>
    <source>
        <strain evidence="8">TUCIM 5799</strain>
    </source>
</reference>
<evidence type="ECO:0000313" key="8">
    <source>
        <dbReference type="EMBL" id="KAI1854357.1"/>
    </source>
</evidence>
<name>A0A9P9WA75_9PEZI</name>
<feature type="region of interest" description="Disordered" evidence="4">
    <location>
        <begin position="724"/>
        <end position="750"/>
    </location>
</feature>
<sequence>MPPKQDQGQSVDKSRKRPADGPLASSQYKKPKTQGGKPKPHTSADAGNNKPAASAQSAAAGKAKFPQTSKDGRSQPNKSDKAPGTAKDGQSSRREPSRPFMKMRDIRAIAAQSSDAALKDGELDVQSFLNARGFEIKALDESMRRTRGSNMSRAFQKVPFTMRRRAAAHNHKRVPKRLQRRAKREMEVDNTPTVNSKTRKPKTTRSRLRAETARRLGKLAERKRKQKLLKKGKDGKLDEITVTTRLARPKIRRNALNDPIVTAKKFRKRQKDKTWLPTHLWHTKRARMTPPKEPMWRFAIPLTPNQKCYRPTHRAQWEKGAIAWDMSYMSTISLCGTEGSVSHVLKAVGLKAESLWNEKGKRWRSGAVHWTGMLSMQMDGVSKTTGPGAVIWNPEPASSDETPNSEKTVWRKLFIRLHPSMFLDTFNNLVRLAKGLSPRPYVEDLRYEVGSIDITGPDATEALLGVLKPYPFAPDAQEPHASRFGYLAGSSGPAVLPAGSLLAFSVMDPRLLHQARRTQKPAETQQADHASFHQALLAWHKDTTLKPIDLFDRDARFKACQLPSQKSINRRKGKKAPGASLEPTKADPHIPIILLASRQSNTTGTWTVLMPWKCVLPIWYTLMHYPLTSGGNPSFGGLNEIRQLAFEQSAPWFPGDFPATKAGSAWELQERDVRRKAWERMPKGKRVNYKTLDLGAGRQGEIGEGWSCDYERLMSLDSLPATEQQDVEMKDQEDHPPASGGEPNQAASQTELLSRLSHLSKSAMNTHLRSAAGTPPPTSLVTVKITYLGRGVPGACARIYRLPTRTTAISTQAEVPASDPPPSKSSGLPSDLREQWLETLPRKGKQAQGKPGLKHNTSTDVNLETRKRLLAQELITPTQPLRNGEGINGHLLCPNPDDLIGFVTSGSFNLRSGRPEAIGSLEGQKALEELKRYKDKGDRASRICVVRNAGQNIGWIGKWELV</sequence>
<feature type="domain" description="POP1 C-terminal" evidence="7">
    <location>
        <begin position="779"/>
        <end position="958"/>
    </location>
</feature>
<evidence type="ECO:0000256" key="4">
    <source>
        <dbReference type="SAM" id="MobiDB-lite"/>
    </source>
</evidence>
<dbReference type="Pfam" id="PF06978">
    <property type="entry name" value="POP1_N"/>
    <property type="match status" value="1"/>
</dbReference>
<dbReference type="GO" id="GO:0000172">
    <property type="term" value="C:ribonuclease MRP complex"/>
    <property type="evidence" value="ECO:0007669"/>
    <property type="project" value="InterPro"/>
</dbReference>
<evidence type="ECO:0000256" key="1">
    <source>
        <dbReference type="ARBA" id="ARBA00004123"/>
    </source>
</evidence>
<dbReference type="Pfam" id="PF08170">
    <property type="entry name" value="POPLD"/>
    <property type="match status" value="1"/>
</dbReference>
<dbReference type="AlphaFoldDB" id="A0A9P9WA75"/>
<evidence type="ECO:0000313" key="9">
    <source>
        <dbReference type="Proteomes" id="UP000829685"/>
    </source>
</evidence>
<feature type="compositionally biased region" description="Low complexity" evidence="4">
    <location>
        <begin position="52"/>
        <end position="64"/>
    </location>
</feature>
<dbReference type="EMBL" id="JAFIMR010000054">
    <property type="protein sequence ID" value="KAI1854357.1"/>
    <property type="molecule type" value="Genomic_DNA"/>
</dbReference>